<dbReference type="UniPathway" id="UPA00028">
    <property type="reaction ID" value="UER00005"/>
</dbReference>
<keyword evidence="8" id="KW-0963">Cytoplasm</keyword>
<keyword evidence="5 8" id="KW-0547">Nucleotide-binding</keyword>
<keyword evidence="3 8" id="KW-0436">Ligase</keyword>
<dbReference type="GO" id="GO:0005524">
    <property type="term" value="F:ATP binding"/>
    <property type="evidence" value="ECO:0007669"/>
    <property type="project" value="UniProtKB-KW"/>
</dbReference>
<feature type="binding site" evidence="8">
    <location>
        <position position="153"/>
    </location>
    <ligand>
        <name>(R)-pantoate</name>
        <dbReference type="ChEBI" id="CHEBI:15980"/>
    </ligand>
</feature>
<dbReference type="NCBIfam" id="TIGR00018">
    <property type="entry name" value="panC"/>
    <property type="match status" value="1"/>
</dbReference>
<dbReference type="RefSeq" id="WP_110130570.1">
    <property type="nucleotide sequence ID" value="NZ_QHJQ01000003.1"/>
</dbReference>
<dbReference type="PANTHER" id="PTHR21299:SF1">
    <property type="entry name" value="PANTOATE--BETA-ALANINE LIGASE"/>
    <property type="match status" value="1"/>
</dbReference>
<dbReference type="GO" id="GO:0015940">
    <property type="term" value="P:pantothenate biosynthetic process"/>
    <property type="evidence" value="ECO:0007669"/>
    <property type="project" value="UniProtKB-UniRule"/>
</dbReference>
<feature type="active site" description="Proton donor" evidence="8">
    <location>
        <position position="37"/>
    </location>
</feature>
<feature type="binding site" evidence="8">
    <location>
        <begin position="147"/>
        <end position="150"/>
    </location>
    <ligand>
        <name>ATP</name>
        <dbReference type="ChEBI" id="CHEBI:30616"/>
    </ligand>
</feature>
<keyword evidence="6 8" id="KW-0067">ATP-binding</keyword>
<dbReference type="FunCoup" id="A0A317ZGI9">
    <property type="interactions" value="487"/>
</dbReference>
<feature type="binding site" evidence="8">
    <location>
        <position position="61"/>
    </location>
    <ligand>
        <name>(R)-pantoate</name>
        <dbReference type="ChEBI" id="CHEBI:15980"/>
    </ligand>
</feature>
<comment type="pathway">
    <text evidence="1 8">Cofactor biosynthesis; (R)-pantothenate biosynthesis; (R)-pantothenate from (R)-pantoate and beta-alanine: step 1/1.</text>
</comment>
<dbReference type="InterPro" id="IPR004821">
    <property type="entry name" value="Cyt_trans-like"/>
</dbReference>
<dbReference type="AlphaFoldDB" id="A0A317ZGI9"/>
<comment type="caution">
    <text evidence="9">The sequence shown here is derived from an EMBL/GenBank/DDBJ whole genome shotgun (WGS) entry which is preliminary data.</text>
</comment>
<dbReference type="FunFam" id="3.40.50.620:FF:000013">
    <property type="entry name" value="Pantothenate synthetase"/>
    <property type="match status" value="1"/>
</dbReference>
<dbReference type="GO" id="GO:0004592">
    <property type="term" value="F:pantoate-beta-alanine ligase activity"/>
    <property type="evidence" value="ECO:0007669"/>
    <property type="project" value="UniProtKB-UniRule"/>
</dbReference>
<sequence>MQTIQSVNEMQSHAIGLRSSGHLIGLVPTMGSLHEGHLSLIDIAKERADKVIVSIFVNPTQFGPSEDYEKYPRVLEEDLEKCRERGVDIVFNPSVSEMYPKGYSTYVNEEHISAGLCGISRPHHFRGVTTVCLKLFNIARPDIAIFGQKDAQQCAVIKKMVTDLNLPTEVLVGPTVREPDGLALSSRNAYLTDVQRNEALSISKALHIAKGMVDQGTRSVDRIVAEITHHLSLHRRVRVIYVQVVEKDTMEPATEILPGKQLVTLAAWVDQTRLIDNIEL</sequence>
<evidence type="ECO:0000256" key="1">
    <source>
        <dbReference type="ARBA" id="ARBA00004990"/>
    </source>
</evidence>
<evidence type="ECO:0000256" key="4">
    <source>
        <dbReference type="ARBA" id="ARBA00022655"/>
    </source>
</evidence>
<dbReference type="SUPFAM" id="SSF52374">
    <property type="entry name" value="Nucleotidylyl transferase"/>
    <property type="match status" value="1"/>
</dbReference>
<comment type="function">
    <text evidence="8">Catalyzes the condensation of pantoate with beta-alanine in an ATP-dependent reaction via a pantoyl-adenylate intermediate.</text>
</comment>
<evidence type="ECO:0000256" key="5">
    <source>
        <dbReference type="ARBA" id="ARBA00022741"/>
    </source>
</evidence>
<dbReference type="GO" id="GO:0005829">
    <property type="term" value="C:cytosol"/>
    <property type="evidence" value="ECO:0007669"/>
    <property type="project" value="TreeGrafter"/>
</dbReference>
<evidence type="ECO:0000313" key="10">
    <source>
        <dbReference type="Proteomes" id="UP000247099"/>
    </source>
</evidence>
<dbReference type="PANTHER" id="PTHR21299">
    <property type="entry name" value="CYTIDYLATE KINASE/PANTOATE-BETA-ALANINE LIGASE"/>
    <property type="match status" value="1"/>
</dbReference>
<feature type="binding site" evidence="8">
    <location>
        <begin position="184"/>
        <end position="187"/>
    </location>
    <ligand>
        <name>ATP</name>
        <dbReference type="ChEBI" id="CHEBI:30616"/>
    </ligand>
</feature>
<dbReference type="InParanoid" id="A0A317ZGI9"/>
<dbReference type="InterPro" id="IPR003721">
    <property type="entry name" value="Pantoate_ligase"/>
</dbReference>
<comment type="similarity">
    <text evidence="2 8">Belongs to the pantothenate synthetase family.</text>
</comment>
<evidence type="ECO:0000256" key="6">
    <source>
        <dbReference type="ARBA" id="ARBA00022840"/>
    </source>
</evidence>
<comment type="catalytic activity">
    <reaction evidence="7 8">
        <text>(R)-pantoate + beta-alanine + ATP = (R)-pantothenate + AMP + diphosphate + H(+)</text>
        <dbReference type="Rhea" id="RHEA:10912"/>
        <dbReference type="ChEBI" id="CHEBI:15378"/>
        <dbReference type="ChEBI" id="CHEBI:15980"/>
        <dbReference type="ChEBI" id="CHEBI:29032"/>
        <dbReference type="ChEBI" id="CHEBI:30616"/>
        <dbReference type="ChEBI" id="CHEBI:33019"/>
        <dbReference type="ChEBI" id="CHEBI:57966"/>
        <dbReference type="ChEBI" id="CHEBI:456215"/>
        <dbReference type="EC" id="6.3.2.1"/>
    </reaction>
</comment>
<evidence type="ECO:0000256" key="2">
    <source>
        <dbReference type="ARBA" id="ARBA00009256"/>
    </source>
</evidence>
<keyword evidence="4 8" id="KW-0566">Pantothenate biosynthesis</keyword>
<dbReference type="EMBL" id="QHJQ01000003">
    <property type="protein sequence ID" value="PXA04764.1"/>
    <property type="molecule type" value="Genomic_DNA"/>
</dbReference>
<proteinExistence type="inferred from homology"/>
<evidence type="ECO:0000256" key="8">
    <source>
        <dbReference type="HAMAP-Rule" id="MF_00158"/>
    </source>
</evidence>
<dbReference type="Gene3D" id="3.30.1300.10">
    <property type="entry name" value="Pantoate-beta-alanine ligase, C-terminal domain"/>
    <property type="match status" value="1"/>
</dbReference>
<dbReference type="OrthoDB" id="9773087at2"/>
<evidence type="ECO:0000256" key="7">
    <source>
        <dbReference type="ARBA" id="ARBA00048258"/>
    </source>
</evidence>
<gene>
    <name evidence="8" type="primary">panC</name>
    <name evidence="9" type="ORF">DDZ13_06230</name>
</gene>
<comment type="miscellaneous">
    <text evidence="8">The reaction proceeds by a bi uni uni bi ping pong mechanism.</text>
</comment>
<dbReference type="Proteomes" id="UP000247099">
    <property type="component" value="Unassembled WGS sequence"/>
</dbReference>
<dbReference type="CDD" id="cd00560">
    <property type="entry name" value="PanC"/>
    <property type="match status" value="1"/>
</dbReference>
<dbReference type="InterPro" id="IPR042176">
    <property type="entry name" value="Pantoate_ligase_C"/>
</dbReference>
<keyword evidence="10" id="KW-1185">Reference proteome</keyword>
<dbReference type="Gene3D" id="3.40.50.620">
    <property type="entry name" value="HUPs"/>
    <property type="match status" value="1"/>
</dbReference>
<reference evidence="9 10" key="1">
    <citation type="submission" date="2018-05" db="EMBL/GenBank/DDBJ databases">
        <title>Coraliomargarita sinensis sp. nov., isolated from a marine solar saltern.</title>
        <authorList>
            <person name="Zhou L.Y."/>
        </authorList>
    </citation>
    <scope>NUCLEOTIDE SEQUENCE [LARGE SCALE GENOMIC DNA]</scope>
    <source>
        <strain evidence="9 10">WN38</strain>
    </source>
</reference>
<dbReference type="EC" id="6.3.2.1" evidence="8"/>
<feature type="binding site" evidence="8">
    <location>
        <position position="61"/>
    </location>
    <ligand>
        <name>beta-alanine</name>
        <dbReference type="ChEBI" id="CHEBI:57966"/>
    </ligand>
</feature>
<dbReference type="InterPro" id="IPR014729">
    <property type="entry name" value="Rossmann-like_a/b/a_fold"/>
</dbReference>
<dbReference type="HAMAP" id="MF_00158">
    <property type="entry name" value="PanC"/>
    <property type="match status" value="1"/>
</dbReference>
<comment type="subcellular location">
    <subcellularLocation>
        <location evidence="8">Cytoplasm</location>
    </subcellularLocation>
</comment>
<dbReference type="NCBIfam" id="TIGR00125">
    <property type="entry name" value="cyt_tran_rel"/>
    <property type="match status" value="1"/>
</dbReference>
<accession>A0A317ZGI9</accession>
<feature type="binding site" evidence="8">
    <location>
        <begin position="30"/>
        <end position="37"/>
    </location>
    <ligand>
        <name>ATP</name>
        <dbReference type="ChEBI" id="CHEBI:30616"/>
    </ligand>
</feature>
<evidence type="ECO:0000256" key="3">
    <source>
        <dbReference type="ARBA" id="ARBA00022598"/>
    </source>
</evidence>
<feature type="binding site" evidence="8">
    <location>
        <position position="176"/>
    </location>
    <ligand>
        <name>ATP</name>
        <dbReference type="ChEBI" id="CHEBI:30616"/>
    </ligand>
</feature>
<evidence type="ECO:0000313" key="9">
    <source>
        <dbReference type="EMBL" id="PXA04764.1"/>
    </source>
</evidence>
<organism evidence="9 10">
    <name type="scientific">Coraliomargarita sinensis</name>
    <dbReference type="NCBI Taxonomy" id="2174842"/>
    <lineage>
        <taxon>Bacteria</taxon>
        <taxon>Pseudomonadati</taxon>
        <taxon>Verrucomicrobiota</taxon>
        <taxon>Opitutia</taxon>
        <taxon>Puniceicoccales</taxon>
        <taxon>Coraliomargaritaceae</taxon>
        <taxon>Coraliomargarita</taxon>
    </lineage>
</organism>
<protein>
    <recommendedName>
        <fullName evidence="8">Pantothenate synthetase</fullName>
        <shortName evidence="8">PS</shortName>
        <ecNumber evidence="8">6.3.2.1</ecNumber>
    </recommendedName>
    <alternativeName>
        <fullName evidence="8">Pantoate--beta-alanine ligase</fullName>
    </alternativeName>
    <alternativeName>
        <fullName evidence="8">Pantoate-activating enzyme</fullName>
    </alternativeName>
</protein>
<dbReference type="Pfam" id="PF02569">
    <property type="entry name" value="Pantoate_ligase"/>
    <property type="match status" value="1"/>
</dbReference>
<comment type="subunit">
    <text evidence="8">Homodimer.</text>
</comment>
<name>A0A317ZGI9_9BACT</name>